<dbReference type="PRINTS" id="PR00259">
    <property type="entry name" value="TMFOUR"/>
</dbReference>
<reference evidence="8" key="1">
    <citation type="submission" date="2022-06" db="EMBL/GenBank/DDBJ databases">
        <authorList>
            <person name="Berger JAMES D."/>
            <person name="Berger JAMES D."/>
        </authorList>
    </citation>
    <scope>NUCLEOTIDE SEQUENCE [LARGE SCALE GENOMIC DNA]</scope>
</reference>
<organism evidence="8 9">
    <name type="scientific">Trichobilharzia regenti</name>
    <name type="common">Nasal bird schistosome</name>
    <dbReference type="NCBI Taxonomy" id="157069"/>
    <lineage>
        <taxon>Eukaryota</taxon>
        <taxon>Metazoa</taxon>
        <taxon>Spiralia</taxon>
        <taxon>Lophotrochozoa</taxon>
        <taxon>Platyhelminthes</taxon>
        <taxon>Trematoda</taxon>
        <taxon>Digenea</taxon>
        <taxon>Strigeidida</taxon>
        <taxon>Schistosomatoidea</taxon>
        <taxon>Schistosomatidae</taxon>
        <taxon>Trichobilharzia</taxon>
    </lineage>
</organism>
<dbReference type="Gene3D" id="1.10.1450.10">
    <property type="entry name" value="Tetraspanin"/>
    <property type="match status" value="1"/>
</dbReference>
<comment type="subcellular location">
    <subcellularLocation>
        <location evidence="1 7">Membrane</location>
        <topology evidence="1 7">Multi-pass membrane protein</topology>
    </subcellularLocation>
</comment>
<dbReference type="WBParaSite" id="TREG1_31830.1">
    <property type="protein sequence ID" value="TREG1_31830.1"/>
    <property type="gene ID" value="TREG1_31830"/>
</dbReference>
<feature type="transmembrane region" description="Helical" evidence="7">
    <location>
        <begin position="12"/>
        <end position="37"/>
    </location>
</feature>
<feature type="transmembrane region" description="Helical" evidence="7">
    <location>
        <begin position="82"/>
        <end position="106"/>
    </location>
</feature>
<dbReference type="Proteomes" id="UP000050795">
    <property type="component" value="Unassembled WGS sequence"/>
</dbReference>
<keyword evidence="5 7" id="KW-0472">Membrane</keyword>
<evidence type="ECO:0000256" key="2">
    <source>
        <dbReference type="ARBA" id="ARBA00006840"/>
    </source>
</evidence>
<dbReference type="GO" id="GO:0005886">
    <property type="term" value="C:plasma membrane"/>
    <property type="evidence" value="ECO:0007669"/>
    <property type="project" value="TreeGrafter"/>
</dbReference>
<keyword evidence="8" id="KW-1185">Reference proteome</keyword>
<accession>A0AA85JI02</accession>
<dbReference type="PANTHER" id="PTHR19282">
    <property type="entry name" value="TETRASPANIN"/>
    <property type="match status" value="1"/>
</dbReference>
<keyword evidence="3 7" id="KW-0812">Transmembrane</keyword>
<protein>
    <recommendedName>
        <fullName evidence="7">Tetraspanin</fullName>
    </recommendedName>
</protein>
<evidence type="ECO:0000256" key="1">
    <source>
        <dbReference type="ARBA" id="ARBA00004141"/>
    </source>
</evidence>
<evidence type="ECO:0000256" key="7">
    <source>
        <dbReference type="RuleBase" id="RU361218"/>
    </source>
</evidence>
<name>A0AA85JI02_TRIRE</name>
<comment type="similarity">
    <text evidence="2 7">Belongs to the tetraspanin (TM4SF) family.</text>
</comment>
<evidence type="ECO:0000256" key="5">
    <source>
        <dbReference type="ARBA" id="ARBA00023136"/>
    </source>
</evidence>
<feature type="transmembrane region" description="Helical" evidence="7">
    <location>
        <begin position="187"/>
        <end position="213"/>
    </location>
</feature>
<sequence length="219" mass="23958">MGLSCGYRCLQILLIIFNIGVFICGIGLIGAGAYALSSVVNHWKEVERPLQYLIIFVIVLGCIIFLLGALGMCGACTKNVCLLTTYCILLVILIIAQIAAGIIAIMHKPKIKHEISDALSSLVKRFNTDENVNIVLNEIQHKLRCCGAKSHSDYGNKPPRSCYDGEVLFGEGCVQRLSELAKKNMNAIIVCVFVFAFLQAICLIFAICVLMAIKRGDDD</sequence>
<feature type="transmembrane region" description="Helical" evidence="7">
    <location>
        <begin position="49"/>
        <end position="70"/>
    </location>
</feature>
<dbReference type="PIRSF" id="PIRSF002419">
    <property type="entry name" value="Tetraspanin"/>
    <property type="match status" value="1"/>
</dbReference>
<proteinExistence type="inferred from homology"/>
<keyword evidence="6" id="KW-1015">Disulfide bond</keyword>
<dbReference type="InterPro" id="IPR008952">
    <property type="entry name" value="Tetraspanin_EC2_sf"/>
</dbReference>
<evidence type="ECO:0000313" key="9">
    <source>
        <dbReference type="WBParaSite" id="TREG1_31830.1"/>
    </source>
</evidence>
<dbReference type="SUPFAM" id="SSF48652">
    <property type="entry name" value="Tetraspanin"/>
    <property type="match status" value="1"/>
</dbReference>
<evidence type="ECO:0000313" key="8">
    <source>
        <dbReference type="Proteomes" id="UP000050795"/>
    </source>
</evidence>
<evidence type="ECO:0000256" key="3">
    <source>
        <dbReference type="ARBA" id="ARBA00022692"/>
    </source>
</evidence>
<dbReference type="Pfam" id="PF00335">
    <property type="entry name" value="Tetraspanin"/>
    <property type="match status" value="1"/>
</dbReference>
<dbReference type="InterPro" id="IPR000301">
    <property type="entry name" value="Tetraspanin_animals"/>
</dbReference>
<dbReference type="AlphaFoldDB" id="A0AA85JI02"/>
<dbReference type="CDD" id="cd03127">
    <property type="entry name" value="tetraspanin_LEL"/>
    <property type="match status" value="1"/>
</dbReference>
<evidence type="ECO:0000256" key="6">
    <source>
        <dbReference type="PIRSR" id="PIRSR002419-1"/>
    </source>
</evidence>
<keyword evidence="4 7" id="KW-1133">Transmembrane helix</keyword>
<reference evidence="9" key="2">
    <citation type="submission" date="2023-11" db="UniProtKB">
        <authorList>
            <consortium name="WormBaseParasite"/>
        </authorList>
    </citation>
    <scope>IDENTIFICATION</scope>
</reference>
<evidence type="ECO:0000256" key="4">
    <source>
        <dbReference type="ARBA" id="ARBA00022989"/>
    </source>
</evidence>
<dbReference type="PANTHER" id="PTHR19282:SF515">
    <property type="entry name" value="TETRASPANIN"/>
    <property type="match status" value="1"/>
</dbReference>
<feature type="disulfide bond" evidence="6">
    <location>
        <begin position="146"/>
        <end position="162"/>
    </location>
</feature>
<dbReference type="InterPro" id="IPR018499">
    <property type="entry name" value="Tetraspanin/Peripherin"/>
</dbReference>
<feature type="disulfide bond" evidence="6">
    <location>
        <begin position="145"/>
        <end position="173"/>
    </location>
</feature>